<reference evidence="2" key="1">
    <citation type="journal article" date="2006" name="Plant Cell">
        <title>Independent ancient polyploidy events in the sister families Brassicaceae and Cleomaceae.</title>
        <authorList>
            <person name="Schranz M.E."/>
            <person name="Mitchell-Olds T."/>
        </authorList>
    </citation>
    <scope>NUCLEOTIDE SEQUENCE</scope>
</reference>
<protein>
    <submittedName>
        <fullName evidence="2">Uncharacterized protein</fullName>
    </submittedName>
</protein>
<evidence type="ECO:0000313" key="2">
    <source>
        <dbReference type="EMBL" id="ABD96843.1"/>
    </source>
</evidence>
<evidence type="ECO:0000256" key="1">
    <source>
        <dbReference type="SAM" id="MobiDB-lite"/>
    </source>
</evidence>
<sequence length="45" mass="5232">MENPVTTYPYKRRRTGHHPRLTVSMDLSPPDLATRRAKRSGHSWA</sequence>
<accession>Q1KUZ3</accession>
<dbReference type="EMBL" id="DQ415920">
    <property type="protein sequence ID" value="ABD96843.1"/>
    <property type="molecule type" value="Genomic_DNA"/>
</dbReference>
<organism evidence="2">
    <name type="scientific">Tarenaya spinosa</name>
    <dbReference type="NCBI Taxonomy" id="228870"/>
    <lineage>
        <taxon>Eukaryota</taxon>
        <taxon>Viridiplantae</taxon>
        <taxon>Streptophyta</taxon>
        <taxon>Embryophyta</taxon>
        <taxon>Tracheophyta</taxon>
        <taxon>Spermatophyta</taxon>
        <taxon>Magnoliopsida</taxon>
        <taxon>eudicotyledons</taxon>
        <taxon>Gunneridae</taxon>
        <taxon>Pentapetalae</taxon>
        <taxon>rosids</taxon>
        <taxon>malvids</taxon>
        <taxon>Brassicales</taxon>
        <taxon>Cleomaceae</taxon>
        <taxon>New World clade</taxon>
        <taxon>Tarenaya</taxon>
    </lineage>
</organism>
<feature type="compositionally biased region" description="Basic residues" evidence="1">
    <location>
        <begin position="10"/>
        <end position="20"/>
    </location>
</feature>
<proteinExistence type="predicted"/>
<feature type="compositionally biased region" description="Basic residues" evidence="1">
    <location>
        <begin position="35"/>
        <end position="45"/>
    </location>
</feature>
<feature type="region of interest" description="Disordered" evidence="1">
    <location>
        <begin position="1"/>
        <end position="45"/>
    </location>
</feature>
<name>Q1KUZ3_9ROSI</name>
<dbReference type="AlphaFoldDB" id="Q1KUZ3"/>